<evidence type="ECO:0000313" key="8">
    <source>
        <dbReference type="Proteomes" id="UP001162734"/>
    </source>
</evidence>
<evidence type="ECO:0000256" key="2">
    <source>
        <dbReference type="ARBA" id="ARBA00022617"/>
    </source>
</evidence>
<name>A0ABM7XBP9_9BACT</name>
<dbReference type="Gene3D" id="1.10.1130.10">
    <property type="entry name" value="Flavocytochrome C3, Chain A"/>
    <property type="match status" value="1"/>
</dbReference>
<keyword evidence="6" id="KW-0408">Iron</keyword>
<sequence>MGERRRRILYAAASVAVVLAAAAVAGAVRMKRFMEEDPRLCAYCHRASPEFALWNRGSHRMVACQRCHHNTQEQQVAMLRGFLAGTRPGGKGGHGEVEVGACAACHLSHDPRWPQVGGSRGHRIHVDQQRIACVRCHAASVHGFEPVQASCRACHGQHAVSVSGMQQLHCFACHDFLSQDPGLKPTRRDCLRCHSAEGVLPSRFSDQAPMQFACGACHKPHAKTKEEALVACTSCHKDVAKAPVHARARGRRCVECHEPHLWKAKRG</sequence>
<evidence type="ECO:0000256" key="3">
    <source>
        <dbReference type="ARBA" id="ARBA00022723"/>
    </source>
</evidence>
<evidence type="ECO:0008006" key="9">
    <source>
        <dbReference type="Google" id="ProtNLM"/>
    </source>
</evidence>
<keyword evidence="4" id="KW-0732">Signal</keyword>
<dbReference type="InterPro" id="IPR036280">
    <property type="entry name" value="Multihaem_cyt_sf"/>
</dbReference>
<dbReference type="PANTHER" id="PTHR35038">
    <property type="entry name" value="DISSIMILATORY SULFITE REDUCTASE SIRA"/>
    <property type="match status" value="1"/>
</dbReference>
<organism evidence="7 8">
    <name type="scientific">Anaeromyxobacter paludicola</name>
    <dbReference type="NCBI Taxonomy" id="2918171"/>
    <lineage>
        <taxon>Bacteria</taxon>
        <taxon>Pseudomonadati</taxon>
        <taxon>Myxococcota</taxon>
        <taxon>Myxococcia</taxon>
        <taxon>Myxococcales</taxon>
        <taxon>Cystobacterineae</taxon>
        <taxon>Anaeromyxobacteraceae</taxon>
        <taxon>Anaeromyxobacter</taxon>
    </lineage>
</organism>
<reference evidence="8" key="1">
    <citation type="journal article" date="2022" name="Int. J. Syst. Evol. Microbiol.">
        <title>Anaeromyxobacter oryzae sp. nov., Anaeromyxobacter diazotrophicus sp. nov. and Anaeromyxobacter paludicola sp. nov., isolated from paddy soils.</title>
        <authorList>
            <person name="Itoh H."/>
            <person name="Xu Z."/>
            <person name="Mise K."/>
            <person name="Masuda Y."/>
            <person name="Ushijima N."/>
            <person name="Hayakawa C."/>
            <person name="Shiratori Y."/>
            <person name="Senoo K."/>
        </authorList>
    </citation>
    <scope>NUCLEOTIDE SEQUENCE [LARGE SCALE GENOMIC DNA]</scope>
    <source>
        <strain evidence="8">Red630</strain>
    </source>
</reference>
<evidence type="ECO:0000313" key="7">
    <source>
        <dbReference type="EMBL" id="BDG09273.1"/>
    </source>
</evidence>
<keyword evidence="8" id="KW-1185">Reference proteome</keyword>
<dbReference type="InterPro" id="IPR051829">
    <property type="entry name" value="Multiheme_Cytochr_ET"/>
</dbReference>
<proteinExistence type="predicted"/>
<dbReference type="EMBL" id="AP025592">
    <property type="protein sequence ID" value="BDG09273.1"/>
    <property type="molecule type" value="Genomic_DNA"/>
</dbReference>
<keyword evidence="5" id="KW-0249">Electron transport</keyword>
<accession>A0ABM7XBP9</accession>
<evidence type="ECO:0000256" key="5">
    <source>
        <dbReference type="ARBA" id="ARBA00022982"/>
    </source>
</evidence>
<gene>
    <name evidence="7" type="ORF">AMPC_23860</name>
</gene>
<protein>
    <recommendedName>
        <fullName evidence="9">Tetrahaem cytochrome domain-containing protein</fullName>
    </recommendedName>
</protein>
<keyword evidence="2" id="KW-0349">Heme</keyword>
<dbReference type="PANTHER" id="PTHR35038:SF10">
    <property type="entry name" value="HIGH-MOLECULAR-WEIGHT CYTOCHROME C"/>
    <property type="match status" value="1"/>
</dbReference>
<dbReference type="InterPro" id="IPR038266">
    <property type="entry name" value="NapC/NirT_cytc_sf"/>
</dbReference>
<dbReference type="Proteomes" id="UP001162734">
    <property type="component" value="Chromosome"/>
</dbReference>
<dbReference type="SUPFAM" id="SSF48695">
    <property type="entry name" value="Multiheme cytochromes"/>
    <property type="match status" value="1"/>
</dbReference>
<keyword evidence="1" id="KW-0813">Transport</keyword>
<evidence type="ECO:0000256" key="4">
    <source>
        <dbReference type="ARBA" id="ARBA00022729"/>
    </source>
</evidence>
<keyword evidence="3" id="KW-0479">Metal-binding</keyword>
<evidence type="ECO:0000256" key="6">
    <source>
        <dbReference type="ARBA" id="ARBA00023004"/>
    </source>
</evidence>
<dbReference type="RefSeq" id="WP_248341221.1">
    <property type="nucleotide sequence ID" value="NZ_AP025592.1"/>
</dbReference>
<dbReference type="Gene3D" id="1.10.3820.10">
    <property type="entry name" value="Di-heme elbow motif domain"/>
    <property type="match status" value="1"/>
</dbReference>
<evidence type="ECO:0000256" key="1">
    <source>
        <dbReference type="ARBA" id="ARBA00022448"/>
    </source>
</evidence>